<protein>
    <submittedName>
        <fullName evidence="2">Exodeoxyribonuclease 7 large subunit</fullName>
        <ecNumber evidence="2">3.1.11.6</ecNumber>
    </submittedName>
</protein>
<evidence type="ECO:0000313" key="2">
    <source>
        <dbReference type="EMBL" id="KXK26399.1"/>
    </source>
</evidence>
<name>A0A136LXM4_9BACT</name>
<dbReference type="InterPro" id="IPR020579">
    <property type="entry name" value="Exonuc_VII_lsu_C"/>
</dbReference>
<dbReference type="Pfam" id="PF02601">
    <property type="entry name" value="Exonuc_VII_L"/>
    <property type="match status" value="1"/>
</dbReference>
<dbReference type="GO" id="GO:0008855">
    <property type="term" value="F:exodeoxyribonuclease VII activity"/>
    <property type="evidence" value="ECO:0007669"/>
    <property type="project" value="UniProtKB-EC"/>
</dbReference>
<dbReference type="Proteomes" id="UP000070457">
    <property type="component" value="Unassembled WGS sequence"/>
</dbReference>
<reference evidence="2 3" key="1">
    <citation type="submission" date="2015-02" db="EMBL/GenBank/DDBJ databases">
        <title>Improved understanding of the partial-nitritation anammox process through 23 genomes representing the majority of the microbial community.</title>
        <authorList>
            <person name="Speth D.R."/>
            <person name="In T Zandt M."/>
            <person name="Guerrero Cruz S."/>
            <person name="Jetten M.S."/>
            <person name="Dutilh B.E."/>
        </authorList>
    </citation>
    <scope>NUCLEOTIDE SEQUENCE [LARGE SCALE GENOMIC DNA]</scope>
    <source>
        <strain evidence="2">OLB20</strain>
    </source>
</reference>
<dbReference type="EMBL" id="JYNZ01000003">
    <property type="protein sequence ID" value="KXK26399.1"/>
    <property type="molecule type" value="Genomic_DNA"/>
</dbReference>
<proteinExistence type="predicted"/>
<organism evidence="2 3">
    <name type="scientific">candidate division WS6 bacterium OLB20</name>
    <dbReference type="NCBI Taxonomy" id="1617426"/>
    <lineage>
        <taxon>Bacteria</taxon>
        <taxon>Candidatus Dojkabacteria</taxon>
    </lineage>
</organism>
<dbReference type="STRING" id="1617426.TR69_WS6001000402"/>
<evidence type="ECO:0000259" key="1">
    <source>
        <dbReference type="Pfam" id="PF02601"/>
    </source>
</evidence>
<keyword evidence="2" id="KW-0378">Hydrolase</keyword>
<dbReference type="AlphaFoldDB" id="A0A136LXM4"/>
<accession>A0A136LXM4</accession>
<comment type="caution">
    <text evidence="2">The sequence shown here is derived from an EMBL/GenBank/DDBJ whole genome shotgun (WGS) entry which is preliminary data.</text>
</comment>
<sequence>MQRTAAAISKGLRERTWHAVRSVESALQRQLHILNTQLEGAKTSLQQFPEFVGTIQNRLSASERLMQSYNPSAVLKRGYALVASGGRHLSGSSGLTAGDHLEITMHDGIINSIISDISNDGTTKTDPAGQARFA</sequence>
<dbReference type="EC" id="3.1.11.6" evidence="2"/>
<feature type="domain" description="Exonuclease VII large subunit C-terminal" evidence="1">
    <location>
        <begin position="13"/>
        <end position="111"/>
    </location>
</feature>
<evidence type="ECO:0000313" key="3">
    <source>
        <dbReference type="Proteomes" id="UP000070457"/>
    </source>
</evidence>
<gene>
    <name evidence="2" type="primary">xseA_2</name>
    <name evidence="2" type="ORF">TR69_WS6001000402</name>
</gene>